<evidence type="ECO:0000313" key="7">
    <source>
        <dbReference type="Proteomes" id="UP001219862"/>
    </source>
</evidence>
<keyword evidence="7" id="KW-1185">Reference proteome</keyword>
<organism evidence="6 7">
    <name type="scientific">Roseateles koreensis</name>
    <dbReference type="NCBI Taxonomy" id="2987526"/>
    <lineage>
        <taxon>Bacteria</taxon>
        <taxon>Pseudomonadati</taxon>
        <taxon>Pseudomonadota</taxon>
        <taxon>Betaproteobacteria</taxon>
        <taxon>Burkholderiales</taxon>
        <taxon>Sphaerotilaceae</taxon>
        <taxon>Roseateles</taxon>
    </lineage>
</organism>
<dbReference type="Pfam" id="PF00672">
    <property type="entry name" value="HAMP"/>
    <property type="match status" value="1"/>
</dbReference>
<feature type="domain" description="HAMP" evidence="5">
    <location>
        <begin position="330"/>
        <end position="382"/>
    </location>
</feature>
<evidence type="ECO:0000256" key="1">
    <source>
        <dbReference type="ARBA" id="ARBA00029447"/>
    </source>
</evidence>
<dbReference type="InterPro" id="IPR004089">
    <property type="entry name" value="MCPsignal_dom"/>
</dbReference>
<protein>
    <submittedName>
        <fullName evidence="6">Methyl-accepting chemotaxis protein</fullName>
    </submittedName>
</protein>
<dbReference type="PROSITE" id="PS50885">
    <property type="entry name" value="HAMP"/>
    <property type="match status" value="1"/>
</dbReference>
<comment type="similarity">
    <text evidence="1">Belongs to the methyl-accepting chemotaxis (MCP) protein family.</text>
</comment>
<dbReference type="InterPro" id="IPR051310">
    <property type="entry name" value="MCP_chemotaxis"/>
</dbReference>
<dbReference type="SMART" id="SM00283">
    <property type="entry name" value="MA"/>
    <property type="match status" value="1"/>
</dbReference>
<keyword evidence="3" id="KW-0472">Membrane</keyword>
<comment type="caution">
    <text evidence="6">The sequence shown here is derived from an EMBL/GenBank/DDBJ whole genome shotgun (WGS) entry which is preliminary data.</text>
</comment>
<evidence type="ECO:0000259" key="4">
    <source>
        <dbReference type="PROSITE" id="PS50111"/>
    </source>
</evidence>
<sequence length="631" mass="67013">MPSPTSNSSLRSRLLLVAALAMVLGLLPSIWLLRGMQTQIGQLKLEAQGLPVNRLWQASMTAMQKHQSLAAESVSTRLAAKDELPAAAHARDEALKVLQAELPPQFDARHAQAIQALSQQIASLDQALNTPGINVAHLMRERQAIEVKAVDAITDFNDDAGLLHDPDRASYFGFMAGLQSAPLVNAALAELSTIATAAAVDDVDAVASAVTRYHERADAMLRALLAAQRADHARDKALAPMIEQARQQRELVDTALRAAAHDVNYPLPVLAASFAKAAQLQSQLSAQLLHFLESELQHRAQVATVQGVLLLGGVVGLLSLLGGVLYRSMKQLLTAIGQILQVTDRIASGDLTQPVPEGRRDEIGGVLTAMKNMQDRLRELVEQIHQGAGSIRTAAEEISGGNLDLAQRTEMAASHLQQTTSNVDLLDQSVQQSAQARASAAALTDSASDMANSGDSVVGQVVETMRGIQDASRQIADITGLIDGIAFQTNILALNAAVEAARAGEQGRGFAVVASEVRALAGRSTTAVREIRSLIARSVERVESGAVLAADAGQAMQQIVSKVHEVSTVVRGMDQQARTQASQTEELSRAVRAIDAMTQQNAALVEQSAASADTLRLQATAMETAVQAFRL</sequence>
<dbReference type="Gene3D" id="1.10.287.950">
    <property type="entry name" value="Methyl-accepting chemotaxis protein"/>
    <property type="match status" value="1"/>
</dbReference>
<name>A0ABT5KTK1_9BURK</name>
<dbReference type="CDD" id="cd06225">
    <property type="entry name" value="HAMP"/>
    <property type="match status" value="1"/>
</dbReference>
<gene>
    <name evidence="6" type="ORF">PRZ01_13755</name>
</gene>
<dbReference type="EMBL" id="JAQQXS010000012">
    <property type="protein sequence ID" value="MDC8786254.1"/>
    <property type="molecule type" value="Genomic_DNA"/>
</dbReference>
<keyword evidence="3" id="KW-1133">Transmembrane helix</keyword>
<evidence type="ECO:0000259" key="5">
    <source>
        <dbReference type="PROSITE" id="PS50885"/>
    </source>
</evidence>
<dbReference type="PROSITE" id="PS50111">
    <property type="entry name" value="CHEMOTAXIS_TRANSDUC_2"/>
    <property type="match status" value="1"/>
</dbReference>
<dbReference type="SMART" id="SM00304">
    <property type="entry name" value="HAMP"/>
    <property type="match status" value="1"/>
</dbReference>
<reference evidence="6 7" key="1">
    <citation type="submission" date="2022-10" db="EMBL/GenBank/DDBJ databases">
        <title>paucibacter sp. hw8 Genome sequencing.</title>
        <authorList>
            <person name="Park S."/>
        </authorList>
    </citation>
    <scope>NUCLEOTIDE SEQUENCE [LARGE SCALE GENOMIC DNA]</scope>
    <source>
        <strain evidence="7">hw8</strain>
    </source>
</reference>
<keyword evidence="3" id="KW-0812">Transmembrane</keyword>
<accession>A0ABT5KTK1</accession>
<dbReference type="SUPFAM" id="SSF58104">
    <property type="entry name" value="Methyl-accepting chemotaxis protein (MCP) signaling domain"/>
    <property type="match status" value="1"/>
</dbReference>
<feature type="domain" description="Methyl-accepting transducer" evidence="4">
    <location>
        <begin position="387"/>
        <end position="616"/>
    </location>
</feature>
<dbReference type="PANTHER" id="PTHR43531:SF16">
    <property type="entry name" value="METHYL-ACCEPTING CHEMOTAXIS PROTEIN II"/>
    <property type="match status" value="1"/>
</dbReference>
<proteinExistence type="inferred from homology"/>
<dbReference type="PANTHER" id="PTHR43531">
    <property type="entry name" value="PROTEIN ICFG"/>
    <property type="match status" value="1"/>
</dbReference>
<evidence type="ECO:0000313" key="6">
    <source>
        <dbReference type="EMBL" id="MDC8786254.1"/>
    </source>
</evidence>
<dbReference type="Proteomes" id="UP001219862">
    <property type="component" value="Unassembled WGS sequence"/>
</dbReference>
<evidence type="ECO:0000256" key="2">
    <source>
        <dbReference type="PROSITE-ProRule" id="PRU00284"/>
    </source>
</evidence>
<feature type="transmembrane region" description="Helical" evidence="3">
    <location>
        <begin position="307"/>
        <end position="326"/>
    </location>
</feature>
<dbReference type="Pfam" id="PF00015">
    <property type="entry name" value="MCPsignal"/>
    <property type="match status" value="1"/>
</dbReference>
<dbReference type="RefSeq" id="WP_273597371.1">
    <property type="nucleotide sequence ID" value="NZ_JAQQXS010000012.1"/>
</dbReference>
<evidence type="ECO:0000256" key="3">
    <source>
        <dbReference type="SAM" id="Phobius"/>
    </source>
</evidence>
<keyword evidence="2" id="KW-0807">Transducer</keyword>
<dbReference type="InterPro" id="IPR003660">
    <property type="entry name" value="HAMP_dom"/>
</dbReference>